<evidence type="ECO:0000313" key="2">
    <source>
        <dbReference type="Proteomes" id="UP000219621"/>
    </source>
</evidence>
<dbReference type="OrthoDB" id="9800646at2"/>
<protein>
    <recommendedName>
        <fullName evidence="3">DUF4170 domain-containing protein</fullName>
    </recommendedName>
</protein>
<evidence type="ECO:0008006" key="3">
    <source>
        <dbReference type="Google" id="ProtNLM"/>
    </source>
</evidence>
<dbReference type="EMBL" id="OCNJ01000003">
    <property type="protein sequence ID" value="SOD94008.1"/>
    <property type="molecule type" value="Genomic_DNA"/>
</dbReference>
<dbReference type="AlphaFoldDB" id="A0A286GET1"/>
<dbReference type="Proteomes" id="UP000219621">
    <property type="component" value="Unassembled WGS sequence"/>
</dbReference>
<evidence type="ECO:0000313" key="1">
    <source>
        <dbReference type="EMBL" id="SOD94008.1"/>
    </source>
</evidence>
<sequence>MASKSYYVIGGEYADTSFTKPAAGTELEKHGPFTEKEAHDFWRDLTGKTVDNAMVRYVVRNEGDLPDQQFWVVGGEYKSTDFEEIAEGRKFEVYGPFGKQQALDFWRGLTSQTIDSATHRYSIVTDPDKTREKQAEQAS</sequence>
<dbReference type="InterPro" id="IPR025226">
    <property type="entry name" value="DUF4170"/>
</dbReference>
<reference evidence="1 2" key="1">
    <citation type="submission" date="2017-09" db="EMBL/GenBank/DDBJ databases">
        <authorList>
            <person name="Ehlers B."/>
            <person name="Leendertz F.H."/>
        </authorList>
    </citation>
    <scope>NUCLEOTIDE SEQUENCE [LARGE SCALE GENOMIC DNA]</scope>
    <source>
        <strain evidence="1 2">USBA 140</strain>
    </source>
</reference>
<organism evidence="1 2">
    <name type="scientific">Caenispirillum bisanense</name>
    <dbReference type="NCBI Taxonomy" id="414052"/>
    <lineage>
        <taxon>Bacteria</taxon>
        <taxon>Pseudomonadati</taxon>
        <taxon>Pseudomonadota</taxon>
        <taxon>Alphaproteobacteria</taxon>
        <taxon>Rhodospirillales</taxon>
        <taxon>Novispirillaceae</taxon>
        <taxon>Caenispirillum</taxon>
    </lineage>
</organism>
<proteinExistence type="predicted"/>
<name>A0A286GET1_9PROT</name>
<dbReference type="Pfam" id="PF13773">
    <property type="entry name" value="DUF4170"/>
    <property type="match status" value="2"/>
</dbReference>
<keyword evidence="2" id="KW-1185">Reference proteome</keyword>
<gene>
    <name evidence="1" type="ORF">SAMN05421508_103308</name>
</gene>
<dbReference type="Gene3D" id="3.30.70.2400">
    <property type="entry name" value="Uncharacterised protein PF13773, DUF4170"/>
    <property type="match status" value="2"/>
</dbReference>
<dbReference type="RefSeq" id="WP_097278702.1">
    <property type="nucleotide sequence ID" value="NZ_OCNJ01000003.1"/>
</dbReference>
<accession>A0A286GET1</accession>